<feature type="region of interest" description="Disordered" evidence="1">
    <location>
        <begin position="246"/>
        <end position="278"/>
    </location>
</feature>
<feature type="compositionally biased region" description="Basic and acidic residues" evidence="1">
    <location>
        <begin position="140"/>
        <end position="176"/>
    </location>
</feature>
<comment type="caution">
    <text evidence="3">The sequence shown here is derived from an EMBL/GenBank/DDBJ whole genome shotgun (WGS) entry which is preliminary data.</text>
</comment>
<feature type="transmembrane region" description="Helical" evidence="2">
    <location>
        <begin position="65"/>
        <end position="87"/>
    </location>
</feature>
<evidence type="ECO:0000256" key="1">
    <source>
        <dbReference type="SAM" id="MobiDB-lite"/>
    </source>
</evidence>
<dbReference type="Proteomes" id="UP001066276">
    <property type="component" value="Chromosome 4_2"/>
</dbReference>
<feature type="compositionally biased region" description="Acidic residues" evidence="1">
    <location>
        <begin position="123"/>
        <end position="134"/>
    </location>
</feature>
<feature type="region of interest" description="Disordered" evidence="1">
    <location>
        <begin position="119"/>
        <end position="208"/>
    </location>
</feature>
<evidence type="ECO:0000313" key="3">
    <source>
        <dbReference type="EMBL" id="KAJ1162386.1"/>
    </source>
</evidence>
<organism evidence="3 4">
    <name type="scientific">Pleurodeles waltl</name>
    <name type="common">Iberian ribbed newt</name>
    <dbReference type="NCBI Taxonomy" id="8319"/>
    <lineage>
        <taxon>Eukaryota</taxon>
        <taxon>Metazoa</taxon>
        <taxon>Chordata</taxon>
        <taxon>Craniata</taxon>
        <taxon>Vertebrata</taxon>
        <taxon>Euteleostomi</taxon>
        <taxon>Amphibia</taxon>
        <taxon>Batrachia</taxon>
        <taxon>Caudata</taxon>
        <taxon>Salamandroidea</taxon>
        <taxon>Salamandridae</taxon>
        <taxon>Pleurodelinae</taxon>
        <taxon>Pleurodeles</taxon>
    </lineage>
</organism>
<dbReference type="AlphaFoldDB" id="A0AAV7SER4"/>
<reference evidence="3" key="1">
    <citation type="journal article" date="2022" name="bioRxiv">
        <title>Sequencing and chromosome-scale assembly of the giantPleurodeles waltlgenome.</title>
        <authorList>
            <person name="Brown T."/>
            <person name="Elewa A."/>
            <person name="Iarovenko S."/>
            <person name="Subramanian E."/>
            <person name="Araus A.J."/>
            <person name="Petzold A."/>
            <person name="Susuki M."/>
            <person name="Suzuki K.-i.T."/>
            <person name="Hayashi T."/>
            <person name="Toyoda A."/>
            <person name="Oliveira C."/>
            <person name="Osipova E."/>
            <person name="Leigh N.D."/>
            <person name="Simon A."/>
            <person name="Yun M.H."/>
        </authorList>
    </citation>
    <scope>NUCLEOTIDE SEQUENCE</scope>
    <source>
        <strain evidence="3">20211129_DDA</strain>
        <tissue evidence="3">Liver</tissue>
    </source>
</reference>
<proteinExistence type="predicted"/>
<name>A0AAV7SER4_PLEWA</name>
<keyword evidence="2" id="KW-1133">Transmembrane helix</keyword>
<keyword evidence="2" id="KW-0472">Membrane</keyword>
<gene>
    <name evidence="3" type="ORF">NDU88_002854</name>
</gene>
<evidence type="ECO:0000313" key="4">
    <source>
        <dbReference type="Proteomes" id="UP001066276"/>
    </source>
</evidence>
<protein>
    <submittedName>
        <fullName evidence="3">Uncharacterized protein</fullName>
    </submittedName>
</protein>
<dbReference type="EMBL" id="JANPWB010000008">
    <property type="protein sequence ID" value="KAJ1162386.1"/>
    <property type="molecule type" value="Genomic_DNA"/>
</dbReference>
<keyword evidence="4" id="KW-1185">Reference proteome</keyword>
<accession>A0AAV7SER4</accession>
<evidence type="ECO:0000256" key="2">
    <source>
        <dbReference type="SAM" id="Phobius"/>
    </source>
</evidence>
<sequence length="278" mass="30696">MAERWMRAFGHPVDEDAACTSHINMYSQVSLVISLILHTPMLLALPQHPEHNRSQIQPSVEASCLSLALLFAYSVVWVFLSAVGLGARIKDGILTVTDQCSEGDFPGCLLSLRTIRQCSPESGPEDEDDREENEQNAITKSDDKKGDRRGLREKTPGPDCHDEGRRPKRDREKETSGEASHVAPTVQHKRALLLPALEPPRREETDWSGVKPYNISRTLQLSALELQSRGKTDWSGVGCSRRTELLQQESDEPGSADWSDGAAVKSTGGARTSEVLGW</sequence>
<keyword evidence="2" id="KW-0812">Transmembrane</keyword>